<dbReference type="PANTHER" id="PTHR47506">
    <property type="entry name" value="TRANSCRIPTIONAL REGULATORY PROTEIN"/>
    <property type="match status" value="1"/>
</dbReference>
<dbReference type="InterPro" id="IPR054156">
    <property type="entry name" value="YxaF_TetR_C"/>
</dbReference>
<dbReference type="InterPro" id="IPR001647">
    <property type="entry name" value="HTH_TetR"/>
</dbReference>
<dbReference type="PROSITE" id="PS50977">
    <property type="entry name" value="HTH_TETR_2"/>
    <property type="match status" value="1"/>
</dbReference>
<dbReference type="SUPFAM" id="SSF48498">
    <property type="entry name" value="Tetracyclin repressor-like, C-terminal domain"/>
    <property type="match status" value="1"/>
</dbReference>
<gene>
    <name evidence="4" type="ORF">RHRU231_420057</name>
</gene>
<dbReference type="GO" id="GO:0003677">
    <property type="term" value="F:DNA binding"/>
    <property type="evidence" value="ECO:0007669"/>
    <property type="project" value="UniProtKB-UniRule"/>
</dbReference>
<dbReference type="EMBL" id="CCSD01000053">
    <property type="protein sequence ID" value="CDZ88508.1"/>
    <property type="molecule type" value="Genomic_DNA"/>
</dbReference>
<proteinExistence type="predicted"/>
<protein>
    <submittedName>
        <fullName evidence="4">Uncharacterized protein</fullName>
    </submittedName>
</protein>
<dbReference type="SUPFAM" id="SSF46689">
    <property type="entry name" value="Homeodomain-like"/>
    <property type="match status" value="1"/>
</dbReference>
<dbReference type="InterPro" id="IPR036271">
    <property type="entry name" value="Tet_transcr_reg_TetR-rel_C_sf"/>
</dbReference>
<dbReference type="RefSeq" id="WP_010596344.1">
    <property type="nucleotide sequence ID" value="NZ_CP023714.1"/>
</dbReference>
<keyword evidence="1" id="KW-0805">Transcription regulation</keyword>
<dbReference type="Proteomes" id="UP000042997">
    <property type="component" value="Unassembled WGS sequence"/>
</dbReference>
<dbReference type="Pfam" id="PF21993">
    <property type="entry name" value="TetR_C_13_2"/>
    <property type="match status" value="1"/>
</dbReference>
<dbReference type="AlphaFoldDB" id="A0A098BIH0"/>
<reference evidence="4 5" key="1">
    <citation type="journal article" date="2014" name="Genome Announc.">
        <title>Draft Genome Sequence of Propane- and Butane-Oxidizing Actinobacterium Rhodococcus ruber IEGM 231.</title>
        <authorList>
            <person name="Ivshina I.B."/>
            <person name="Kuyukina M.S."/>
            <person name="Krivoruchko A.V."/>
            <person name="Barbe V."/>
            <person name="Fischer C."/>
        </authorList>
    </citation>
    <scope>NUCLEOTIDE SEQUENCE [LARGE SCALE GENOMIC DNA]</scope>
</reference>
<dbReference type="PANTHER" id="PTHR47506:SF3">
    <property type="entry name" value="HTH-TYPE TRANSCRIPTIONAL REGULATOR LMRA"/>
    <property type="match status" value="1"/>
</dbReference>
<evidence type="ECO:0000256" key="2">
    <source>
        <dbReference type="ARBA" id="ARBA00023125"/>
    </source>
</evidence>
<keyword evidence="3" id="KW-0804">Transcription</keyword>
<dbReference type="Pfam" id="PF00440">
    <property type="entry name" value="TetR_N"/>
    <property type="match status" value="1"/>
</dbReference>
<dbReference type="OrthoDB" id="4567939at2"/>
<dbReference type="Gene3D" id="1.10.357.10">
    <property type="entry name" value="Tetracycline Repressor, domain 2"/>
    <property type="match status" value="1"/>
</dbReference>
<organism evidence="4 5">
    <name type="scientific">Rhodococcus ruber</name>
    <dbReference type="NCBI Taxonomy" id="1830"/>
    <lineage>
        <taxon>Bacteria</taxon>
        <taxon>Bacillati</taxon>
        <taxon>Actinomycetota</taxon>
        <taxon>Actinomycetes</taxon>
        <taxon>Mycobacteriales</taxon>
        <taxon>Nocardiaceae</taxon>
        <taxon>Rhodococcus</taxon>
    </lineage>
</organism>
<dbReference type="eggNOG" id="COG1309">
    <property type="taxonomic scope" value="Bacteria"/>
</dbReference>
<keyword evidence="2" id="KW-0238">DNA-binding</keyword>
<evidence type="ECO:0000313" key="4">
    <source>
        <dbReference type="EMBL" id="CDZ88508.1"/>
    </source>
</evidence>
<name>A0A098BIH0_9NOCA</name>
<evidence type="ECO:0000256" key="1">
    <source>
        <dbReference type="ARBA" id="ARBA00023015"/>
    </source>
</evidence>
<dbReference type="InterPro" id="IPR009057">
    <property type="entry name" value="Homeodomain-like_sf"/>
</dbReference>
<sequence length="216" mass="22277">MARRSDPTTGPRAAMIRSAIRLIRERGVAATSFADVLAHSGAPRGSVYHHFPGGKAQLVEEATRSAADHLGDGVTRVLEASDTPGALRALADLWRRGLEDGDYAVGCPIVAAALGTERGARDVAGVAFETWCDLLADALVADGVGPERARSLAVLVVGALEGALVLAQAQRSSAPLDAVVDELTVLCRSAIDPAVGPCFGSVESPGRSGGEACRER</sequence>
<evidence type="ECO:0000313" key="5">
    <source>
        <dbReference type="Proteomes" id="UP000042997"/>
    </source>
</evidence>
<evidence type="ECO:0000256" key="3">
    <source>
        <dbReference type="ARBA" id="ARBA00023163"/>
    </source>
</evidence>
<dbReference type="KEGG" id="rrz:CS378_00280"/>
<accession>A0A098BIH0</accession>